<dbReference type="EMBL" id="RQHW01000002">
    <property type="protein sequence ID" value="TGN21167.1"/>
    <property type="molecule type" value="Genomic_DNA"/>
</dbReference>
<evidence type="ECO:0000256" key="9">
    <source>
        <dbReference type="ARBA" id="ARBA00022970"/>
    </source>
</evidence>
<dbReference type="CDD" id="cd03258">
    <property type="entry name" value="ABC_MetN_methionine_transporter"/>
    <property type="match status" value="1"/>
</dbReference>
<dbReference type="SUPFAM" id="SSF55021">
    <property type="entry name" value="ACT-like"/>
    <property type="match status" value="1"/>
</dbReference>
<evidence type="ECO:0000256" key="1">
    <source>
        <dbReference type="ARBA" id="ARBA00002579"/>
    </source>
</evidence>
<dbReference type="AlphaFoldDB" id="A0A4R9M673"/>
<dbReference type="GO" id="GO:0016887">
    <property type="term" value="F:ATP hydrolysis activity"/>
    <property type="evidence" value="ECO:0007669"/>
    <property type="project" value="InterPro"/>
</dbReference>
<evidence type="ECO:0000259" key="11">
    <source>
        <dbReference type="PROSITE" id="PS50893"/>
    </source>
</evidence>
<accession>A0A4R9M673</accession>
<dbReference type="InterPro" id="IPR003593">
    <property type="entry name" value="AAA+_ATPase"/>
</dbReference>
<dbReference type="GO" id="GO:0005886">
    <property type="term" value="C:plasma membrane"/>
    <property type="evidence" value="ECO:0007669"/>
    <property type="project" value="UniProtKB-ARBA"/>
</dbReference>
<comment type="function">
    <text evidence="1">Part of the ABC transporter FtsEX involved in cellular division. Important for assembly or stability of the septal ring.</text>
</comment>
<comment type="caution">
    <text evidence="12">The sequence shown here is derived from an EMBL/GenBank/DDBJ whole genome shotgun (WGS) entry which is preliminary data.</text>
</comment>
<dbReference type="PROSITE" id="PS50893">
    <property type="entry name" value="ABC_TRANSPORTER_2"/>
    <property type="match status" value="1"/>
</dbReference>
<dbReference type="SUPFAM" id="SSF52540">
    <property type="entry name" value="P-loop containing nucleoside triphosphate hydrolases"/>
    <property type="match status" value="1"/>
</dbReference>
<evidence type="ECO:0000256" key="3">
    <source>
        <dbReference type="ARBA" id="ARBA00020019"/>
    </source>
</evidence>
<evidence type="ECO:0000313" key="12">
    <source>
        <dbReference type="EMBL" id="TGN21167.1"/>
    </source>
</evidence>
<dbReference type="InterPro" id="IPR050086">
    <property type="entry name" value="MetN_ABC_transporter-like"/>
</dbReference>
<evidence type="ECO:0000256" key="4">
    <source>
        <dbReference type="ARBA" id="ARBA00022448"/>
    </source>
</evidence>
<dbReference type="Gene3D" id="3.40.50.300">
    <property type="entry name" value="P-loop containing nucleotide triphosphate hydrolases"/>
    <property type="match status" value="1"/>
</dbReference>
<protein>
    <recommendedName>
        <fullName evidence="3">Cell division ATP-binding protein FtsE</fullName>
    </recommendedName>
</protein>
<dbReference type="GO" id="GO:0006865">
    <property type="term" value="P:amino acid transport"/>
    <property type="evidence" value="ECO:0007669"/>
    <property type="project" value="UniProtKB-KW"/>
</dbReference>
<reference evidence="12" key="1">
    <citation type="journal article" date="2019" name="PLoS Negl. Trop. Dis.">
        <title>Revisiting the worldwide diversity of Leptospira species in the environment.</title>
        <authorList>
            <person name="Vincent A.T."/>
            <person name="Schiettekatte O."/>
            <person name="Bourhy P."/>
            <person name="Veyrier F.J."/>
            <person name="Picardeau M."/>
        </authorList>
    </citation>
    <scope>NUCLEOTIDE SEQUENCE [LARGE SCALE GENOMIC DNA]</scope>
    <source>
        <strain evidence="12">201300427</strain>
    </source>
</reference>
<keyword evidence="8" id="KW-1278">Translocase</keyword>
<dbReference type="InterPro" id="IPR018449">
    <property type="entry name" value="NIL_domain"/>
</dbReference>
<dbReference type="FunFam" id="3.40.50.300:FF:000056">
    <property type="entry name" value="Cell division ATP-binding protein FtsE"/>
    <property type="match status" value="1"/>
</dbReference>
<comment type="similarity">
    <text evidence="2">Belongs to the ABC transporter superfamily.</text>
</comment>
<feature type="domain" description="ABC transporter" evidence="11">
    <location>
        <begin position="2"/>
        <end position="240"/>
    </location>
</feature>
<proteinExistence type="inferred from homology"/>
<organism evidence="12 13">
    <name type="scientific">Leptospira idonii</name>
    <dbReference type="NCBI Taxonomy" id="1193500"/>
    <lineage>
        <taxon>Bacteria</taxon>
        <taxon>Pseudomonadati</taxon>
        <taxon>Spirochaetota</taxon>
        <taxon>Spirochaetia</taxon>
        <taxon>Leptospirales</taxon>
        <taxon>Leptospiraceae</taxon>
        <taxon>Leptospira</taxon>
    </lineage>
</organism>
<name>A0A4R9M673_9LEPT</name>
<dbReference type="Gene3D" id="3.30.70.260">
    <property type="match status" value="1"/>
</dbReference>
<evidence type="ECO:0000256" key="2">
    <source>
        <dbReference type="ARBA" id="ARBA00005417"/>
    </source>
</evidence>
<dbReference type="InterPro" id="IPR017871">
    <property type="entry name" value="ABC_transporter-like_CS"/>
</dbReference>
<dbReference type="InterPro" id="IPR027417">
    <property type="entry name" value="P-loop_NTPase"/>
</dbReference>
<evidence type="ECO:0000256" key="5">
    <source>
        <dbReference type="ARBA" id="ARBA00022475"/>
    </source>
</evidence>
<keyword evidence="13" id="KW-1185">Reference proteome</keyword>
<dbReference type="InterPro" id="IPR041701">
    <property type="entry name" value="MetN_ABC"/>
</dbReference>
<dbReference type="Proteomes" id="UP000298058">
    <property type="component" value="Unassembled WGS sequence"/>
</dbReference>
<gene>
    <name evidence="12" type="ORF">EHS15_00935</name>
</gene>
<evidence type="ECO:0000256" key="10">
    <source>
        <dbReference type="ARBA" id="ARBA00023136"/>
    </source>
</evidence>
<dbReference type="OrthoDB" id="9805538at2"/>
<dbReference type="PROSITE" id="PS00211">
    <property type="entry name" value="ABC_TRANSPORTER_1"/>
    <property type="match status" value="1"/>
</dbReference>
<dbReference type="PANTHER" id="PTHR43166">
    <property type="entry name" value="AMINO ACID IMPORT ATP-BINDING PROTEIN"/>
    <property type="match status" value="1"/>
</dbReference>
<dbReference type="Pfam" id="PF09383">
    <property type="entry name" value="NIL"/>
    <property type="match status" value="1"/>
</dbReference>
<evidence type="ECO:0000256" key="8">
    <source>
        <dbReference type="ARBA" id="ARBA00022967"/>
    </source>
</evidence>
<evidence type="ECO:0000256" key="6">
    <source>
        <dbReference type="ARBA" id="ARBA00022741"/>
    </source>
</evidence>
<dbReference type="InterPro" id="IPR045865">
    <property type="entry name" value="ACT-like_dom_sf"/>
</dbReference>
<keyword evidence="6" id="KW-0547">Nucleotide-binding</keyword>
<keyword evidence="7 12" id="KW-0067">ATP-binding</keyword>
<dbReference type="Pfam" id="PF00005">
    <property type="entry name" value="ABC_tran"/>
    <property type="match status" value="1"/>
</dbReference>
<dbReference type="SMART" id="SM00382">
    <property type="entry name" value="AAA"/>
    <property type="match status" value="1"/>
</dbReference>
<dbReference type="PANTHER" id="PTHR43166:SF30">
    <property type="entry name" value="METHIONINE IMPORT ATP-BINDING PROTEIN METN"/>
    <property type="match status" value="1"/>
</dbReference>
<keyword evidence="9" id="KW-0029">Amino-acid transport</keyword>
<dbReference type="SMART" id="SM00930">
    <property type="entry name" value="NIL"/>
    <property type="match status" value="1"/>
</dbReference>
<evidence type="ECO:0000256" key="7">
    <source>
        <dbReference type="ARBA" id="ARBA00022840"/>
    </source>
</evidence>
<keyword evidence="10" id="KW-0472">Membrane</keyword>
<keyword evidence="4" id="KW-0813">Transport</keyword>
<dbReference type="GO" id="GO:0005524">
    <property type="term" value="F:ATP binding"/>
    <property type="evidence" value="ECO:0007669"/>
    <property type="project" value="UniProtKB-KW"/>
</dbReference>
<sequence>MIEFKNVSKDFSSGKSFSALHNVSFAVPGKTIFGVIGQTGAGKSTLLRFVNLLEQPSEGSILFRGKEINHLKSKPLREHRANVGMVFQQFHLVSNVTVFDNIALPLKAAGWKQNEIQKRVTELLELVGIPEKINSFPKTLSGGQKQRVGIARALANNPSVLLCDEPTSALDPETTSSILSLLKKINSELNVTIMIVTHEMEVVRDICDYVAVMDKGKLAEIGSTYDVFAEPKAEITRKMIGSFLFPKLSDSLLSSSKGEIFRILLKGKIASDPVLATVFKNSVLHPNILSSNIEYIAGKPIGVFYIEVNGSETEIQKLSEQFVQAGAEIEELIK</sequence>
<keyword evidence="5" id="KW-1003">Cell membrane</keyword>
<evidence type="ECO:0000313" key="13">
    <source>
        <dbReference type="Proteomes" id="UP000298058"/>
    </source>
</evidence>
<dbReference type="InterPro" id="IPR003439">
    <property type="entry name" value="ABC_transporter-like_ATP-bd"/>
</dbReference>